<dbReference type="Proteomes" id="UP000472271">
    <property type="component" value="Chromosome 14"/>
</dbReference>
<sequence>PPPHLLLFLFVWSLIADQINLGSNLSVVQSNPDQLLHSPLAWGGGWHGLSGAKAPTQLLLIQQPAIPAPSSSTLTPSSSVAPPQNHVRKGSGHGSKNSYLPILNSYPRIAPHPRKEGHGSKSASWVQGVKESGSEGHSQSKRVCTEEEKREAVSTTTHLLKPQQKDPRVHSYSQYKGRSSSFPTSSHRPLPGQASSTTKPHHCQQSSSSDSVSSPSVSSSQTPSPPCSSDSPSSSSPPSSSPPSSAAHSPYRLAPDSTSTRQRRFLNTAEILNQSGLLAITLRTKELLKQNAATEREIAQLRQHTNLLCQAAQARHSEGSDSFDKLVHIMTESGSYPDLHIDQVQTLSSSSNNQQSKNQNQEKKEKDVRTTTINPTPTLVSFKKNIDDGTSPPSPLFAPSPETEEREHTPLDLLSSSLSLSFSTSDSKLGQRQAVTDKDLSELSILPESSTHNNYLL</sequence>
<reference evidence="3" key="2">
    <citation type="submission" date="2025-08" db="UniProtKB">
        <authorList>
            <consortium name="Ensembl"/>
        </authorList>
    </citation>
    <scope>IDENTIFICATION</scope>
</reference>
<accession>A0A673AQ17</accession>
<dbReference type="PANTHER" id="PTHR34648:SF7">
    <property type="entry name" value="SI:CH211-132B12.7"/>
    <property type="match status" value="1"/>
</dbReference>
<feature type="signal peptide" evidence="2">
    <location>
        <begin position="1"/>
        <end position="22"/>
    </location>
</feature>
<feature type="region of interest" description="Disordered" evidence="1">
    <location>
        <begin position="346"/>
        <end position="410"/>
    </location>
</feature>
<dbReference type="InParanoid" id="A0A673AQ17"/>
<evidence type="ECO:0000256" key="2">
    <source>
        <dbReference type="SAM" id="SignalP"/>
    </source>
</evidence>
<dbReference type="InterPro" id="IPR031602">
    <property type="entry name" value="CIPC"/>
</dbReference>
<dbReference type="GO" id="GO:0042754">
    <property type="term" value="P:negative regulation of circadian rhythm"/>
    <property type="evidence" value="ECO:0007669"/>
    <property type="project" value="InterPro"/>
</dbReference>
<feature type="compositionally biased region" description="Polar residues" evidence="1">
    <location>
        <begin position="370"/>
        <end position="379"/>
    </location>
</feature>
<keyword evidence="4" id="KW-1185">Reference proteome</keyword>
<dbReference type="AlphaFoldDB" id="A0A673AQ17"/>
<keyword evidence="2" id="KW-0732">Signal</keyword>
<evidence type="ECO:0000313" key="3">
    <source>
        <dbReference type="Ensembl" id="ENSSORP00005031760.1"/>
    </source>
</evidence>
<feature type="compositionally biased region" description="Low complexity" evidence="1">
    <location>
        <begin position="69"/>
        <end position="83"/>
    </location>
</feature>
<dbReference type="Pfam" id="PF15800">
    <property type="entry name" value="CiPC"/>
    <property type="match status" value="1"/>
</dbReference>
<evidence type="ECO:0000256" key="1">
    <source>
        <dbReference type="SAM" id="MobiDB-lite"/>
    </source>
</evidence>
<organism evidence="3 4">
    <name type="scientific">Sphaeramia orbicularis</name>
    <name type="common">orbiculate cardinalfish</name>
    <dbReference type="NCBI Taxonomy" id="375764"/>
    <lineage>
        <taxon>Eukaryota</taxon>
        <taxon>Metazoa</taxon>
        <taxon>Chordata</taxon>
        <taxon>Craniata</taxon>
        <taxon>Vertebrata</taxon>
        <taxon>Euteleostomi</taxon>
        <taxon>Actinopterygii</taxon>
        <taxon>Neopterygii</taxon>
        <taxon>Teleostei</taxon>
        <taxon>Neoteleostei</taxon>
        <taxon>Acanthomorphata</taxon>
        <taxon>Gobiaria</taxon>
        <taxon>Kurtiformes</taxon>
        <taxon>Apogonoidei</taxon>
        <taxon>Apogonidae</taxon>
        <taxon>Apogoninae</taxon>
        <taxon>Sphaeramia</taxon>
    </lineage>
</organism>
<reference evidence="3" key="3">
    <citation type="submission" date="2025-09" db="UniProtKB">
        <authorList>
            <consortium name="Ensembl"/>
        </authorList>
    </citation>
    <scope>IDENTIFICATION</scope>
</reference>
<reference evidence="3" key="1">
    <citation type="submission" date="2019-06" db="EMBL/GenBank/DDBJ databases">
        <authorList>
            <consortium name="Wellcome Sanger Institute Data Sharing"/>
        </authorList>
    </citation>
    <scope>NUCLEOTIDE SEQUENCE [LARGE SCALE GENOMIC DNA]</scope>
</reference>
<feature type="region of interest" description="Disordered" evidence="1">
    <location>
        <begin position="69"/>
        <end position="260"/>
    </location>
</feature>
<feature type="chain" id="PRO_5025443030" evidence="2">
    <location>
        <begin position="23"/>
        <end position="457"/>
    </location>
</feature>
<feature type="compositionally biased region" description="Polar residues" evidence="1">
    <location>
        <begin position="171"/>
        <end position="198"/>
    </location>
</feature>
<feature type="compositionally biased region" description="Low complexity" evidence="1">
    <location>
        <begin position="348"/>
        <end position="359"/>
    </location>
</feature>
<feature type="compositionally biased region" description="Low complexity" evidence="1">
    <location>
        <begin position="203"/>
        <end position="250"/>
    </location>
</feature>
<evidence type="ECO:0000313" key="4">
    <source>
        <dbReference type="Proteomes" id="UP000472271"/>
    </source>
</evidence>
<dbReference type="GO" id="GO:0005634">
    <property type="term" value="C:nucleus"/>
    <property type="evidence" value="ECO:0007669"/>
    <property type="project" value="TreeGrafter"/>
</dbReference>
<dbReference type="PANTHER" id="PTHR34648">
    <property type="entry name" value="CLOCK-INTERACTING PACEMAKER"/>
    <property type="match status" value="1"/>
</dbReference>
<proteinExistence type="predicted"/>
<name>A0A673AQ17_9TELE</name>
<protein>
    <submittedName>
        <fullName evidence="3">Uncharacterized protein</fullName>
    </submittedName>
</protein>
<dbReference type="Ensembl" id="ENSSORT00005032643.1">
    <property type="protein sequence ID" value="ENSSORP00005031760.1"/>
    <property type="gene ID" value="ENSSORG00005015107.1"/>
</dbReference>
<feature type="compositionally biased region" description="Basic and acidic residues" evidence="1">
    <location>
        <begin position="143"/>
        <end position="152"/>
    </location>
</feature>
<feature type="compositionally biased region" description="Basic and acidic residues" evidence="1">
    <location>
        <begin position="360"/>
        <end position="369"/>
    </location>
</feature>
<dbReference type="GO" id="GO:0045892">
    <property type="term" value="P:negative regulation of DNA-templated transcription"/>
    <property type="evidence" value="ECO:0007669"/>
    <property type="project" value="InterPro"/>
</dbReference>